<feature type="active site" description="Charge relay system" evidence="11">
    <location>
        <position position="92"/>
    </location>
</feature>
<dbReference type="InterPro" id="IPR050131">
    <property type="entry name" value="Peptidase_S8_subtilisin-like"/>
</dbReference>
<evidence type="ECO:0000313" key="18">
    <source>
        <dbReference type="EMBL" id="VFT88209.1"/>
    </source>
</evidence>
<keyword evidence="7 11" id="KW-0378">Hydrolase</keyword>
<dbReference type="Pfam" id="PF21316">
    <property type="entry name" value="TPPII_GBD"/>
    <property type="match status" value="1"/>
</dbReference>
<evidence type="ECO:0000259" key="16">
    <source>
        <dbReference type="Pfam" id="PF21316"/>
    </source>
</evidence>
<evidence type="ECO:0000256" key="10">
    <source>
        <dbReference type="ARBA" id="ARBA00023619"/>
    </source>
</evidence>
<evidence type="ECO:0000256" key="6">
    <source>
        <dbReference type="ARBA" id="ARBA00022670"/>
    </source>
</evidence>
<name>A0A485KTC6_9STRA</name>
<dbReference type="Gene3D" id="2.60.40.3170">
    <property type="match status" value="1"/>
</dbReference>
<dbReference type="InterPro" id="IPR048384">
    <property type="entry name" value="TPPII_GBD"/>
</dbReference>
<dbReference type="InterPro" id="IPR036852">
    <property type="entry name" value="Peptidase_S8/S53_dom_sf"/>
</dbReference>
<evidence type="ECO:0000256" key="5">
    <source>
        <dbReference type="ARBA" id="ARBA00022438"/>
    </source>
</evidence>
<evidence type="ECO:0000259" key="14">
    <source>
        <dbReference type="Pfam" id="PF12580"/>
    </source>
</evidence>
<dbReference type="Proteomes" id="UP000332933">
    <property type="component" value="Unassembled WGS sequence"/>
</dbReference>
<dbReference type="Pfam" id="PF00082">
    <property type="entry name" value="Peptidase_S8"/>
    <property type="match status" value="1"/>
</dbReference>
<dbReference type="InterPro" id="IPR022229">
    <property type="entry name" value="TPPII_Ig-like-2"/>
</dbReference>
<dbReference type="InterPro" id="IPR023828">
    <property type="entry name" value="Peptidase_S8_Ser-AS"/>
</dbReference>
<protein>
    <recommendedName>
        <fullName evidence="4">Tripeptidyl-peptidase 2</fullName>
        <ecNumber evidence="3">3.4.14.10</ecNumber>
        <ecNumber evidence="10">3.4.21.62</ecNumber>
    </recommendedName>
</protein>
<dbReference type="PROSITE" id="PS00138">
    <property type="entry name" value="SUBTILASE_SER"/>
    <property type="match status" value="1"/>
</dbReference>
<reference evidence="17" key="2">
    <citation type="submission" date="2019-06" db="EMBL/GenBank/DDBJ databases">
        <title>Genomics analysis of Aphanomyces spp. identifies a new class of oomycete effector associated with host adaptation.</title>
        <authorList>
            <person name="Gaulin E."/>
        </authorList>
    </citation>
    <scope>NUCLEOTIDE SEQUENCE</scope>
    <source>
        <strain evidence="17">CBS 578.67</strain>
    </source>
</reference>
<evidence type="ECO:0000256" key="9">
    <source>
        <dbReference type="ARBA" id="ARBA00023529"/>
    </source>
</evidence>
<dbReference type="Gene3D" id="3.40.50.200">
    <property type="entry name" value="Peptidase S8/S53 domain"/>
    <property type="match status" value="2"/>
</dbReference>
<evidence type="ECO:0000256" key="12">
    <source>
        <dbReference type="SAM" id="MobiDB-lite"/>
    </source>
</evidence>
<dbReference type="InterPro" id="IPR015500">
    <property type="entry name" value="Peptidase_S8_subtilisin-rel"/>
</dbReference>
<comment type="similarity">
    <text evidence="2 11">Belongs to the peptidase S8 family.</text>
</comment>
<feature type="domain" description="Tripeptidyl-peptidase II galactose-binding" evidence="16">
    <location>
        <begin position="712"/>
        <end position="802"/>
    </location>
</feature>
<dbReference type="PRINTS" id="PR00723">
    <property type="entry name" value="SUBTILISIN"/>
</dbReference>
<dbReference type="Pfam" id="PF12580">
    <property type="entry name" value="TPPII"/>
    <property type="match status" value="1"/>
</dbReference>
<evidence type="ECO:0000313" key="17">
    <source>
        <dbReference type="EMBL" id="KAF0698016.1"/>
    </source>
</evidence>
<dbReference type="SUPFAM" id="SSF52743">
    <property type="entry name" value="Subtilisin-like"/>
    <property type="match status" value="1"/>
</dbReference>
<evidence type="ECO:0000256" key="7">
    <source>
        <dbReference type="ARBA" id="ARBA00022801"/>
    </source>
</evidence>
<feature type="domain" description="Tripeptidyl peptidase II second Ig-like" evidence="14">
    <location>
        <begin position="838"/>
        <end position="1020"/>
    </location>
</feature>
<dbReference type="InterPro" id="IPR046939">
    <property type="entry name" value="TPPII_C_sf"/>
</dbReference>
<dbReference type="EMBL" id="CAADRA010005293">
    <property type="protein sequence ID" value="VFT88209.1"/>
    <property type="molecule type" value="Genomic_DNA"/>
</dbReference>
<dbReference type="GO" id="GO:0008240">
    <property type="term" value="F:tripeptidyl-peptidase activity"/>
    <property type="evidence" value="ECO:0007669"/>
    <property type="project" value="UniProtKB-EC"/>
</dbReference>
<dbReference type="FunFam" id="3.40.50.200:FF:000003">
    <property type="entry name" value="Tripeptidyl peptidase 2"/>
    <property type="match status" value="1"/>
</dbReference>
<feature type="active site" description="Charge relay system" evidence="11">
    <location>
        <position position="497"/>
    </location>
</feature>
<evidence type="ECO:0000256" key="3">
    <source>
        <dbReference type="ARBA" id="ARBA00012462"/>
    </source>
</evidence>
<dbReference type="EC" id="3.4.21.62" evidence="10"/>
<dbReference type="CDD" id="cd04857">
    <property type="entry name" value="Peptidases_S8_Tripeptidyl_Aminopeptidase_II"/>
    <property type="match status" value="1"/>
</dbReference>
<dbReference type="GO" id="GO:0005829">
    <property type="term" value="C:cytosol"/>
    <property type="evidence" value="ECO:0007669"/>
    <property type="project" value="TreeGrafter"/>
</dbReference>
<feature type="domain" description="Tripeptidyl-peptidase II first Ig-like" evidence="15">
    <location>
        <begin position="576"/>
        <end position="690"/>
    </location>
</feature>
<evidence type="ECO:0000259" key="15">
    <source>
        <dbReference type="Pfam" id="PF21223"/>
    </source>
</evidence>
<feature type="domain" description="Peptidase S8/S53" evidence="13">
    <location>
        <begin position="83"/>
        <end position="548"/>
    </location>
</feature>
<keyword evidence="19" id="KW-1185">Reference proteome</keyword>
<dbReference type="InterPro" id="IPR034051">
    <property type="entry name" value="TPP_II_domain"/>
</dbReference>
<dbReference type="PANTHER" id="PTHR43806">
    <property type="entry name" value="PEPTIDASE S8"/>
    <property type="match status" value="1"/>
</dbReference>
<dbReference type="GO" id="GO:0004177">
    <property type="term" value="F:aminopeptidase activity"/>
    <property type="evidence" value="ECO:0007669"/>
    <property type="project" value="UniProtKB-KW"/>
</dbReference>
<accession>A0A485KTC6</accession>
<feature type="compositionally biased region" description="Basic and acidic residues" evidence="12">
    <location>
        <begin position="1061"/>
        <end position="1072"/>
    </location>
</feature>
<comment type="catalytic activity">
    <reaction evidence="9">
        <text>Hydrolysis of proteins with broad specificity for peptide bonds, and a preference for a large uncharged residue in P1. Hydrolyzes peptide amides.</text>
        <dbReference type="EC" id="3.4.21.62"/>
    </reaction>
</comment>
<dbReference type="InterPro" id="IPR000209">
    <property type="entry name" value="Peptidase_S8/S53_dom"/>
</dbReference>
<feature type="active site" description="Charge relay system" evidence="11">
    <location>
        <position position="310"/>
    </location>
</feature>
<keyword evidence="6 11" id="KW-0645">Protease</keyword>
<sequence>MQCHTSTSQSEATNLETRSNIRIIPDMESRVRGASSAISICGFPPSPPRPMSAAPQFSPSTEIVPKHETLASQLLQQYPEYDGRNTIVAIFDTGVDPGAPGLQFTSDGKRKIIDVVDSTGSGDVDISTILKPVDGKLTLASGKVLTLNPAWTAAEFRVGSKRAYELYPDQLVTRIKKERKEKWDALDREAINAVQKELADWTAAHGSSPTQAALDARKDIQARLAVLEDNSKSFEDPGPIYDCVAFFDGTHWRAAIDTTETGDFTASAAMTNYRVAHEFAKFSDASQLNYALNIYDDGNVLSIVADAGSHGTHVAGIVAAYHKDDPINNGVAPGAQIVSVKIGDRRMGSMETVVGVTRGVLAVIENKADVVNMSYGEFASKHDAGRAIDVIRDLVEKHGVTFVSSAGNEGPALGTVGAPGGTSSAILGVGAYVSPSMMQSEYSMRETPDSAVGLYTWSSRGPTFDGDLGVNVCAPGCAITSVPNWTLTKKMLMNGTSMSSPNCAGNVALLISGLKARNIGYNPFSIRRALENTAVSVPTAEAFSQGRGLIQVLPALEFLFQHKNAFDGTKEFPLYYDIRVPSHNNNRGIYLREHEQMLDTDIAVDVTPIFHKDARNDHRIQYEMHLRLVPSKPWISCAEHLSLMHQGRNFKVAVNTAALAAGSAHYGEVIAYDTKNSSRGPVFRIPVTVIKPEVIPAHQQHTTLHLTKELLPATISRTFYQVPAGATWVNVSLSRRATSPQEPATALYALRLTQLEQYERQSATELHRNFYLGATGQVTHSFAVKGSATMELCLSQYWNAMGASTVHVEVDFRGIIPDKYDVHVAGGEGMTKVNLFAQLRNESIEPSATLTKWTQRLRPDSAVVSPLGSRDVFDDNRHVYQLVLTYSLDKAEDGKITPKLPLLNDRLYDSPFEAQLILIFDTNKKYIGCSDAFPRATSLKKGKYVLRAQVRHEDPAVLHALKDSIAFVTHDIKDVSVPVYDTPFDASLKGKAIPAKPLKKGLYKPVYVGEPAFDKLPKGVSPGDFLSGKITYGRKSTDVKGVTQKPNGYPLTYNVPAKPNTTKEPEAKEPEDVRDEAILADEAVRDLLVQRLVKLQGKDTFLPQWTALKDKYATHLPFLKTRLHHLDNDCKRRASLADIVEAAEAIVSAIDTHALAAHYGVKVVPGDVAQAKLRKEKDDEKAALVDALAREARALGDLKNETSFVQVFQKLQQWVDTDDNQHVYAAVHNDLRQGHKGSALKRLQKVSELSADDLAKILPLKEVHDMRVQLYDDLGWSHWAEYEKNWKRLNNPASYALF</sequence>
<dbReference type="Gene3D" id="1.25.40.710">
    <property type="match status" value="1"/>
</dbReference>
<dbReference type="GO" id="GO:0004252">
    <property type="term" value="F:serine-type endopeptidase activity"/>
    <property type="evidence" value="ECO:0007669"/>
    <property type="project" value="UniProtKB-UniRule"/>
</dbReference>
<dbReference type="PROSITE" id="PS00137">
    <property type="entry name" value="SUBTILASE_HIS"/>
    <property type="match status" value="1"/>
</dbReference>
<dbReference type="PANTHER" id="PTHR43806:SF14">
    <property type="entry name" value="TRIPEPTIDYL-PEPTIDASE 2"/>
    <property type="match status" value="1"/>
</dbReference>
<dbReference type="InterPro" id="IPR048383">
    <property type="entry name" value="TPPII_Ig-like-1"/>
</dbReference>
<organism evidence="18 19">
    <name type="scientific">Aphanomyces stellatus</name>
    <dbReference type="NCBI Taxonomy" id="120398"/>
    <lineage>
        <taxon>Eukaryota</taxon>
        <taxon>Sar</taxon>
        <taxon>Stramenopiles</taxon>
        <taxon>Oomycota</taxon>
        <taxon>Saprolegniomycetes</taxon>
        <taxon>Saprolegniales</taxon>
        <taxon>Verrucalvaceae</taxon>
        <taxon>Aphanomyces</taxon>
    </lineage>
</organism>
<evidence type="ECO:0000313" key="19">
    <source>
        <dbReference type="Proteomes" id="UP000332933"/>
    </source>
</evidence>
<dbReference type="GO" id="GO:0006508">
    <property type="term" value="P:proteolysis"/>
    <property type="evidence" value="ECO:0007669"/>
    <property type="project" value="UniProtKB-KW"/>
</dbReference>
<gene>
    <name evidence="18" type="primary">Aste57867_11347</name>
    <name evidence="17" type="ORF">As57867_011305</name>
    <name evidence="18" type="ORF">ASTE57867_11347</name>
</gene>
<dbReference type="Pfam" id="PF21223">
    <property type="entry name" value="TPPII_Ig-like-1"/>
    <property type="match status" value="1"/>
</dbReference>
<reference evidence="18 19" key="1">
    <citation type="submission" date="2019-03" db="EMBL/GenBank/DDBJ databases">
        <authorList>
            <person name="Gaulin E."/>
            <person name="Dumas B."/>
        </authorList>
    </citation>
    <scope>NUCLEOTIDE SEQUENCE [LARGE SCALE GENOMIC DNA]</scope>
    <source>
        <strain evidence="18">CBS 568.67</strain>
    </source>
</reference>
<keyword evidence="5" id="KW-0031">Aminopeptidase</keyword>
<dbReference type="EC" id="3.4.14.10" evidence="3"/>
<dbReference type="PROSITE" id="PS51892">
    <property type="entry name" value="SUBTILASE"/>
    <property type="match status" value="1"/>
</dbReference>
<feature type="region of interest" description="Disordered" evidence="12">
    <location>
        <begin position="1"/>
        <end position="20"/>
    </location>
</feature>
<proteinExistence type="inferred from homology"/>
<evidence type="ECO:0000259" key="13">
    <source>
        <dbReference type="Pfam" id="PF00082"/>
    </source>
</evidence>
<dbReference type="EMBL" id="VJMH01005272">
    <property type="protein sequence ID" value="KAF0698016.1"/>
    <property type="molecule type" value="Genomic_DNA"/>
</dbReference>
<dbReference type="OrthoDB" id="10256524at2759"/>
<dbReference type="InterPro" id="IPR046940">
    <property type="entry name" value="TPPII_Ig-like_sf"/>
</dbReference>
<evidence type="ECO:0000256" key="2">
    <source>
        <dbReference type="ARBA" id="ARBA00011073"/>
    </source>
</evidence>
<feature type="region of interest" description="Disordered" evidence="12">
    <location>
        <begin position="1037"/>
        <end position="1072"/>
    </location>
</feature>
<dbReference type="InterPro" id="IPR022398">
    <property type="entry name" value="Peptidase_S8_His-AS"/>
</dbReference>
<evidence type="ECO:0000256" key="4">
    <source>
        <dbReference type="ARBA" id="ARBA00020244"/>
    </source>
</evidence>
<evidence type="ECO:0000256" key="11">
    <source>
        <dbReference type="PROSITE-ProRule" id="PRU01240"/>
    </source>
</evidence>
<evidence type="ECO:0000256" key="8">
    <source>
        <dbReference type="ARBA" id="ARBA00022825"/>
    </source>
</evidence>
<keyword evidence="8 11" id="KW-0720">Serine protease</keyword>
<comment type="catalytic activity">
    <reaction evidence="1">
        <text>Release of an N-terminal tripeptide from a polypeptide.</text>
        <dbReference type="EC" id="3.4.14.10"/>
    </reaction>
</comment>
<evidence type="ECO:0000256" key="1">
    <source>
        <dbReference type="ARBA" id="ARBA00001910"/>
    </source>
</evidence>